<feature type="region of interest" description="Disordered" evidence="1">
    <location>
        <begin position="38"/>
        <end position="60"/>
    </location>
</feature>
<evidence type="ECO:0000313" key="3">
    <source>
        <dbReference type="Proteomes" id="UP000460298"/>
    </source>
</evidence>
<evidence type="ECO:0000256" key="1">
    <source>
        <dbReference type="SAM" id="MobiDB-lite"/>
    </source>
</evidence>
<accession>A0A833LY67</accession>
<proteinExistence type="predicted"/>
<evidence type="ECO:0000313" key="2">
    <source>
        <dbReference type="EMBL" id="KAB2932061.1"/>
    </source>
</evidence>
<dbReference type="Proteomes" id="UP000460298">
    <property type="component" value="Unassembled WGS sequence"/>
</dbReference>
<sequence>MELKGITAPAPNAYSSLSPGQKAMPVPEDPALILQRRSAEQAKAQEEREQKRATLPEKEPVSFEDRLKQMISADDIRRLMYLYSPFARQMLNGDERGTSLNRQA</sequence>
<dbReference type="RefSeq" id="WP_002770285.1">
    <property type="nucleotide sequence ID" value="NZ_JQDG01000013.1"/>
</dbReference>
<reference evidence="2 3" key="1">
    <citation type="submission" date="2019-10" db="EMBL/GenBank/DDBJ databases">
        <title>Extracellular Electron Transfer in a Candidatus Methanoperedens spp. Enrichment Culture.</title>
        <authorList>
            <person name="Berger S."/>
            <person name="Rangel Shaw D."/>
            <person name="Berben T."/>
            <person name="In 'T Zandt M."/>
            <person name="Frank J."/>
            <person name="Reimann J."/>
            <person name="Jetten M.S.M."/>
            <person name="Welte C.U."/>
        </authorList>
    </citation>
    <scope>NUCLEOTIDE SEQUENCE [LARGE SCALE GENOMIC DNA]</scope>
    <source>
        <strain evidence="2">SB12</strain>
    </source>
</reference>
<feature type="region of interest" description="Disordered" evidence="1">
    <location>
        <begin position="1"/>
        <end position="26"/>
    </location>
</feature>
<protein>
    <submittedName>
        <fullName evidence="2">Uncharacterized protein</fullName>
    </submittedName>
</protein>
<dbReference type="AlphaFoldDB" id="A0A833LY67"/>
<name>A0A833LY67_9LEPT</name>
<gene>
    <name evidence="2" type="ORF">F9K24_12315</name>
</gene>
<organism evidence="2 3">
    <name type="scientific">Leptonema illini</name>
    <dbReference type="NCBI Taxonomy" id="183"/>
    <lineage>
        <taxon>Bacteria</taxon>
        <taxon>Pseudomonadati</taxon>
        <taxon>Spirochaetota</taxon>
        <taxon>Spirochaetia</taxon>
        <taxon>Leptospirales</taxon>
        <taxon>Leptospiraceae</taxon>
        <taxon>Leptonema</taxon>
    </lineage>
</organism>
<comment type="caution">
    <text evidence="2">The sequence shown here is derived from an EMBL/GenBank/DDBJ whole genome shotgun (WGS) entry which is preliminary data.</text>
</comment>
<dbReference type="EMBL" id="WBUI01000011">
    <property type="protein sequence ID" value="KAB2932061.1"/>
    <property type="molecule type" value="Genomic_DNA"/>
</dbReference>